<dbReference type="HOGENOM" id="CLU_000445_114_51_0"/>
<evidence type="ECO:0000256" key="4">
    <source>
        <dbReference type="PROSITE-ProRule" id="PRU00169"/>
    </source>
</evidence>
<dbReference type="SUPFAM" id="SSF55785">
    <property type="entry name" value="PYP-like sensor domain (PAS domain)"/>
    <property type="match status" value="1"/>
</dbReference>
<dbReference type="PANTHER" id="PTHR43547">
    <property type="entry name" value="TWO-COMPONENT HISTIDINE KINASE"/>
    <property type="match status" value="1"/>
</dbReference>
<dbReference type="SUPFAM" id="SSF52172">
    <property type="entry name" value="CheY-like"/>
    <property type="match status" value="1"/>
</dbReference>
<dbReference type="InParanoid" id="Q01WI8"/>
<dbReference type="Gene3D" id="3.40.50.2300">
    <property type="match status" value="1"/>
</dbReference>
<dbReference type="SMART" id="SM00388">
    <property type="entry name" value="HisKA"/>
    <property type="match status" value="1"/>
</dbReference>
<evidence type="ECO:0000256" key="3">
    <source>
        <dbReference type="ARBA" id="ARBA00022553"/>
    </source>
</evidence>
<keyword evidence="3 4" id="KW-0597">Phosphoprotein</keyword>
<sequence>MKKITNSSLECASWERSILESLGDAIIVVSATKRVEFMNRAAEKLTGMAAGSAFGRALTEVLRLAPEFGDELRGDLVELAILNGSSISLGRNLILRSDTGEDRSVEGEIAPCEVAGNPHGAVVTFRDVTERNRHELANSHDQKVRAVAQLAGFIAHDLNNALTLVLGHTDRLLRNLKPGDPLRDTAENIKDAGDMAAKVSDQLRLLSRREILLPSVVNLNCVIEDAAAALQAAAGPDISITRNLAGDLGEMRASLPQLRDMLINLVTHARQSLPLGGKIHVETADVDIAGEERAGRTRHFIRLRFHYSGPGMKLEDAGHIFEPRFRASGDDAQDLTIFMVMGAVSGAGGQITAHVEPGCVTVLEILMPRLQAPHPIFAGTPTEGEPAKPTVLLVEDDADVRALLSTYFDRSGYHLLEAENGEEALKVSELYEGPIDLLITDMMMPVMSGPHLVHAIAMDRPETRVLMISGLPPDPTALEDMKTQGVQFLQKPFRSAELLLRVKEILVESRARLN</sequence>
<dbReference type="InterPro" id="IPR036890">
    <property type="entry name" value="HATPase_C_sf"/>
</dbReference>
<dbReference type="InterPro" id="IPR005467">
    <property type="entry name" value="His_kinase_dom"/>
</dbReference>
<dbReference type="SUPFAM" id="SSF55874">
    <property type="entry name" value="ATPase domain of HSP90 chaperone/DNA topoisomerase II/histidine kinase"/>
    <property type="match status" value="1"/>
</dbReference>
<dbReference type="STRING" id="234267.Acid_5021"/>
<dbReference type="EC" id="2.7.13.3" evidence="2"/>
<dbReference type="SMART" id="SM00091">
    <property type="entry name" value="PAS"/>
    <property type="match status" value="1"/>
</dbReference>
<evidence type="ECO:0000259" key="7">
    <source>
        <dbReference type="PROSITE" id="PS50112"/>
    </source>
</evidence>
<dbReference type="PANTHER" id="PTHR43547:SF2">
    <property type="entry name" value="HYBRID SIGNAL TRANSDUCTION HISTIDINE KINASE C"/>
    <property type="match status" value="1"/>
</dbReference>
<accession>Q01WI8</accession>
<dbReference type="Pfam" id="PF00512">
    <property type="entry name" value="HisKA"/>
    <property type="match status" value="1"/>
</dbReference>
<evidence type="ECO:0000256" key="1">
    <source>
        <dbReference type="ARBA" id="ARBA00000085"/>
    </source>
</evidence>
<feature type="domain" description="Response regulatory" evidence="6">
    <location>
        <begin position="390"/>
        <end position="506"/>
    </location>
</feature>
<dbReference type="InterPro" id="IPR035965">
    <property type="entry name" value="PAS-like_dom_sf"/>
</dbReference>
<evidence type="ECO:0000313" key="8">
    <source>
        <dbReference type="EMBL" id="ABJ85977.1"/>
    </source>
</evidence>
<dbReference type="PROSITE" id="PS50109">
    <property type="entry name" value="HIS_KIN"/>
    <property type="match status" value="1"/>
</dbReference>
<dbReference type="OrthoDB" id="9815750at2"/>
<keyword evidence="8" id="KW-0418">Kinase</keyword>
<name>Q01WI8_SOLUE</name>
<dbReference type="Pfam" id="PF08448">
    <property type="entry name" value="PAS_4"/>
    <property type="match status" value="1"/>
</dbReference>
<dbReference type="Gene3D" id="1.10.287.130">
    <property type="match status" value="1"/>
</dbReference>
<dbReference type="NCBIfam" id="TIGR00229">
    <property type="entry name" value="sensory_box"/>
    <property type="match status" value="1"/>
</dbReference>
<dbReference type="SUPFAM" id="SSF47384">
    <property type="entry name" value="Homodimeric domain of signal transducing histidine kinase"/>
    <property type="match status" value="1"/>
</dbReference>
<dbReference type="InterPro" id="IPR013656">
    <property type="entry name" value="PAS_4"/>
</dbReference>
<dbReference type="AlphaFoldDB" id="Q01WI8"/>
<dbReference type="CDD" id="cd00082">
    <property type="entry name" value="HisKA"/>
    <property type="match status" value="1"/>
</dbReference>
<dbReference type="Gene3D" id="3.30.450.20">
    <property type="entry name" value="PAS domain"/>
    <property type="match status" value="1"/>
</dbReference>
<gene>
    <name evidence="8" type="ordered locus">Acid_5021</name>
</gene>
<dbReference type="EMBL" id="CP000473">
    <property type="protein sequence ID" value="ABJ85977.1"/>
    <property type="molecule type" value="Genomic_DNA"/>
</dbReference>
<feature type="domain" description="PAS" evidence="7">
    <location>
        <begin position="16"/>
        <end position="84"/>
    </location>
</feature>
<protein>
    <recommendedName>
        <fullName evidence="2">histidine kinase</fullName>
        <ecNumber evidence="2">2.7.13.3</ecNumber>
    </recommendedName>
</protein>
<feature type="domain" description="Histidine kinase" evidence="5">
    <location>
        <begin position="153"/>
        <end position="371"/>
    </location>
</feature>
<organism evidence="8">
    <name type="scientific">Solibacter usitatus (strain Ellin6076)</name>
    <dbReference type="NCBI Taxonomy" id="234267"/>
    <lineage>
        <taxon>Bacteria</taxon>
        <taxon>Pseudomonadati</taxon>
        <taxon>Acidobacteriota</taxon>
        <taxon>Terriglobia</taxon>
        <taxon>Bryobacterales</taxon>
        <taxon>Solibacteraceae</taxon>
        <taxon>Candidatus Solibacter</taxon>
    </lineage>
</organism>
<dbReference type="eggNOG" id="COG3852">
    <property type="taxonomic scope" value="Bacteria"/>
</dbReference>
<feature type="modified residue" description="4-aspartylphosphate" evidence="4">
    <location>
        <position position="441"/>
    </location>
</feature>
<dbReference type="PROSITE" id="PS50112">
    <property type="entry name" value="PAS"/>
    <property type="match status" value="1"/>
</dbReference>
<dbReference type="InterPro" id="IPR001789">
    <property type="entry name" value="Sig_transdc_resp-reg_receiver"/>
</dbReference>
<evidence type="ECO:0000259" key="5">
    <source>
        <dbReference type="PROSITE" id="PS50109"/>
    </source>
</evidence>
<dbReference type="InterPro" id="IPR011006">
    <property type="entry name" value="CheY-like_superfamily"/>
</dbReference>
<dbReference type="eggNOG" id="COG3437">
    <property type="taxonomic scope" value="Bacteria"/>
</dbReference>
<comment type="catalytic activity">
    <reaction evidence="1">
        <text>ATP + protein L-histidine = ADP + protein N-phospho-L-histidine.</text>
        <dbReference type="EC" id="2.7.13.3"/>
    </reaction>
</comment>
<dbReference type="Gene3D" id="3.30.565.10">
    <property type="entry name" value="Histidine kinase-like ATPase, C-terminal domain"/>
    <property type="match status" value="1"/>
</dbReference>
<dbReference type="CDD" id="cd00130">
    <property type="entry name" value="PAS"/>
    <property type="match status" value="1"/>
</dbReference>
<dbReference type="SMART" id="SM00448">
    <property type="entry name" value="REC"/>
    <property type="match status" value="1"/>
</dbReference>
<reference evidence="8" key="1">
    <citation type="submission" date="2006-10" db="EMBL/GenBank/DDBJ databases">
        <title>Complete sequence of Solibacter usitatus Ellin6076.</title>
        <authorList>
            <consortium name="US DOE Joint Genome Institute"/>
            <person name="Copeland A."/>
            <person name="Lucas S."/>
            <person name="Lapidus A."/>
            <person name="Barry K."/>
            <person name="Detter J.C."/>
            <person name="Glavina del Rio T."/>
            <person name="Hammon N."/>
            <person name="Israni S."/>
            <person name="Dalin E."/>
            <person name="Tice H."/>
            <person name="Pitluck S."/>
            <person name="Thompson L.S."/>
            <person name="Brettin T."/>
            <person name="Bruce D."/>
            <person name="Han C."/>
            <person name="Tapia R."/>
            <person name="Gilna P."/>
            <person name="Schmutz J."/>
            <person name="Larimer F."/>
            <person name="Land M."/>
            <person name="Hauser L."/>
            <person name="Kyrpides N."/>
            <person name="Mikhailova N."/>
            <person name="Janssen P.H."/>
            <person name="Kuske C.R."/>
            <person name="Richardson P."/>
        </authorList>
    </citation>
    <scope>NUCLEOTIDE SEQUENCE</scope>
    <source>
        <strain evidence="8">Ellin6076</strain>
    </source>
</reference>
<evidence type="ECO:0000256" key="2">
    <source>
        <dbReference type="ARBA" id="ARBA00012438"/>
    </source>
</evidence>
<proteinExistence type="predicted"/>
<keyword evidence="8" id="KW-0808">Transferase</keyword>
<dbReference type="Pfam" id="PF00072">
    <property type="entry name" value="Response_reg"/>
    <property type="match status" value="1"/>
</dbReference>
<dbReference type="PROSITE" id="PS50110">
    <property type="entry name" value="RESPONSE_REGULATORY"/>
    <property type="match status" value="1"/>
</dbReference>
<dbReference type="KEGG" id="sus:Acid_5021"/>
<dbReference type="GO" id="GO:0000155">
    <property type="term" value="F:phosphorelay sensor kinase activity"/>
    <property type="evidence" value="ECO:0007669"/>
    <property type="project" value="InterPro"/>
</dbReference>
<dbReference type="InterPro" id="IPR003661">
    <property type="entry name" value="HisK_dim/P_dom"/>
</dbReference>
<dbReference type="InterPro" id="IPR036097">
    <property type="entry name" value="HisK_dim/P_sf"/>
</dbReference>
<dbReference type="InterPro" id="IPR000014">
    <property type="entry name" value="PAS"/>
</dbReference>
<evidence type="ECO:0000259" key="6">
    <source>
        <dbReference type="PROSITE" id="PS50110"/>
    </source>
</evidence>
<dbReference type="CDD" id="cd00156">
    <property type="entry name" value="REC"/>
    <property type="match status" value="1"/>
</dbReference>